<evidence type="ECO:0000313" key="2">
    <source>
        <dbReference type="Proteomes" id="UP000306319"/>
    </source>
</evidence>
<keyword evidence="2" id="KW-1185">Reference proteome</keyword>
<comment type="caution">
    <text evidence="1">The sequence shown here is derived from an EMBL/GenBank/DDBJ whole genome shotgun (WGS) entry which is preliminary data.</text>
</comment>
<dbReference type="EMBL" id="SRYB01000005">
    <property type="protein sequence ID" value="TGY79800.1"/>
    <property type="molecule type" value="Genomic_DNA"/>
</dbReference>
<organism evidence="1 2">
    <name type="scientific">Lepagella muris</name>
    <dbReference type="NCBI Taxonomy" id="3032870"/>
    <lineage>
        <taxon>Bacteria</taxon>
        <taxon>Pseudomonadati</taxon>
        <taxon>Bacteroidota</taxon>
        <taxon>Bacteroidia</taxon>
        <taxon>Bacteroidales</taxon>
        <taxon>Muribaculaceae</taxon>
        <taxon>Lepagella</taxon>
    </lineage>
</organism>
<reference evidence="1" key="1">
    <citation type="submission" date="2019-04" db="EMBL/GenBank/DDBJ databases">
        <title>Microbes associate with the intestines of laboratory mice.</title>
        <authorList>
            <person name="Navarre W."/>
            <person name="Wong E."/>
            <person name="Huang K."/>
            <person name="Tropini C."/>
            <person name="Ng K."/>
            <person name="Yu B."/>
        </authorList>
    </citation>
    <scope>NUCLEOTIDE SEQUENCE</scope>
    <source>
        <strain evidence="1">NM04_E33</strain>
    </source>
</reference>
<proteinExistence type="predicted"/>
<dbReference type="Proteomes" id="UP000306319">
    <property type="component" value="Unassembled WGS sequence"/>
</dbReference>
<name>A0AC61RH65_9BACT</name>
<accession>A0AC61RH65</accession>
<protein>
    <submittedName>
        <fullName evidence="1">Uncharacterized protein</fullName>
    </submittedName>
</protein>
<sequence length="90" mass="10324">MKILKSIIRLMILLSLSTSVLITIFIADPNPIGPSTFGLWVLSLLGSKLIAVLSAVALVLLYNVWARRDPWLMRFERWCRRAEETPDYYS</sequence>
<evidence type="ECO:0000313" key="1">
    <source>
        <dbReference type="EMBL" id="TGY79800.1"/>
    </source>
</evidence>
<gene>
    <name evidence="1" type="ORF">E5331_05340</name>
</gene>